<dbReference type="Proteomes" id="UP000238982">
    <property type="component" value="Unassembled WGS sequence"/>
</dbReference>
<proteinExistence type="predicted"/>
<gene>
    <name evidence="1" type="ORF">C6Q15_17515</name>
</gene>
<evidence type="ECO:0000313" key="2">
    <source>
        <dbReference type="Proteomes" id="UP000238982"/>
    </source>
</evidence>
<evidence type="ECO:0000313" key="1">
    <source>
        <dbReference type="EMBL" id="PRF59371.1"/>
    </source>
</evidence>
<sequence length="60" mass="6633">MQLRSRVSLCDARSVGRTLRARRARDCSTALKGSDRLTEVKPQCGTAHARRCMNRGVSVS</sequence>
<protein>
    <submittedName>
        <fullName evidence="1">Uncharacterized protein</fullName>
    </submittedName>
</protein>
<accession>A0A2S9MLD9</accession>
<name>A0A2S9MLD9_9BURK</name>
<dbReference type="EMBL" id="PVGH01000067">
    <property type="protein sequence ID" value="PRF59371.1"/>
    <property type="molecule type" value="Genomic_DNA"/>
</dbReference>
<organism evidence="1 2">
    <name type="scientific">Burkholderia multivorans</name>
    <dbReference type="NCBI Taxonomy" id="87883"/>
    <lineage>
        <taxon>Bacteria</taxon>
        <taxon>Pseudomonadati</taxon>
        <taxon>Pseudomonadota</taxon>
        <taxon>Betaproteobacteria</taxon>
        <taxon>Burkholderiales</taxon>
        <taxon>Burkholderiaceae</taxon>
        <taxon>Burkholderia</taxon>
        <taxon>Burkholderia cepacia complex</taxon>
    </lineage>
</organism>
<dbReference type="AlphaFoldDB" id="A0A2S9MLD9"/>
<comment type="caution">
    <text evidence="1">The sequence shown here is derived from an EMBL/GenBank/DDBJ whole genome shotgun (WGS) entry which is preliminary data.</text>
</comment>
<reference evidence="1 2" key="1">
    <citation type="submission" date="2018-03" db="EMBL/GenBank/DDBJ databases">
        <authorList>
            <person name="Keele B.F."/>
        </authorList>
    </citation>
    <scope>NUCLEOTIDE SEQUENCE [LARGE SCALE GENOMIC DNA]</scope>
    <source>
        <strain evidence="1 2">AU19729</strain>
    </source>
</reference>